<gene>
    <name evidence="1" type="ORF">S01H4_39508</name>
</gene>
<comment type="caution">
    <text evidence="1">The sequence shown here is derived from an EMBL/GenBank/DDBJ whole genome shotgun (WGS) entry which is preliminary data.</text>
</comment>
<dbReference type="SUPFAM" id="SSF117281">
    <property type="entry name" value="Kelch motif"/>
    <property type="match status" value="1"/>
</dbReference>
<proteinExistence type="predicted"/>
<name>X1DU09_9ZZZZ</name>
<dbReference type="AlphaFoldDB" id="X1DU09"/>
<feature type="non-terminal residue" evidence="1">
    <location>
        <position position="252"/>
    </location>
</feature>
<protein>
    <recommendedName>
        <fullName evidence="2">Sialidase domain-containing protein</fullName>
    </recommendedName>
</protein>
<evidence type="ECO:0000313" key="1">
    <source>
        <dbReference type="EMBL" id="GAG99906.1"/>
    </source>
</evidence>
<sequence length="252" mass="28214">MKMKLTCGLIIFIFICNAFVVSWNNGYDADAPESNPQEISRNVPKPLSNGVFNWSKIKVISEPVSGRDFDTRISYASRIAVENDKIYVVWWSDNNTNGAGTDDDVFYRHFDGNNWADIQVISEPVIGQNINTGRSGVPDIAVENGKIYVVWQDLDNTNGAGNNDVDIFYRCNLTGTSWEPVQVISEPIFGKNMNIGHSWSPKIAVENGKIYVVWDDVNNTNNAGNDRDMFYRCNITGFGWEPVQIISEPVSG</sequence>
<reference evidence="1" key="1">
    <citation type="journal article" date="2014" name="Front. Microbiol.">
        <title>High frequency of phylogenetically diverse reductive dehalogenase-homologous genes in deep subseafloor sedimentary metagenomes.</title>
        <authorList>
            <person name="Kawai M."/>
            <person name="Futagami T."/>
            <person name="Toyoda A."/>
            <person name="Takaki Y."/>
            <person name="Nishi S."/>
            <person name="Hori S."/>
            <person name="Arai W."/>
            <person name="Tsubouchi T."/>
            <person name="Morono Y."/>
            <person name="Uchiyama I."/>
            <person name="Ito T."/>
            <person name="Fujiyama A."/>
            <person name="Inagaki F."/>
            <person name="Takami H."/>
        </authorList>
    </citation>
    <scope>NUCLEOTIDE SEQUENCE</scope>
    <source>
        <strain evidence="1">Expedition CK06-06</strain>
    </source>
</reference>
<organism evidence="1">
    <name type="scientific">marine sediment metagenome</name>
    <dbReference type="NCBI Taxonomy" id="412755"/>
    <lineage>
        <taxon>unclassified sequences</taxon>
        <taxon>metagenomes</taxon>
        <taxon>ecological metagenomes</taxon>
    </lineage>
</organism>
<dbReference type="InterPro" id="IPR015915">
    <property type="entry name" value="Kelch-typ_b-propeller"/>
</dbReference>
<dbReference type="Gene3D" id="2.120.10.80">
    <property type="entry name" value="Kelch-type beta propeller"/>
    <property type="match status" value="1"/>
</dbReference>
<accession>X1DU09</accession>
<dbReference type="EMBL" id="BART01021407">
    <property type="protein sequence ID" value="GAG99906.1"/>
    <property type="molecule type" value="Genomic_DNA"/>
</dbReference>
<evidence type="ECO:0008006" key="2">
    <source>
        <dbReference type="Google" id="ProtNLM"/>
    </source>
</evidence>